<dbReference type="PANTHER" id="PTHR15651:SF7">
    <property type="entry name" value="ARMADILLO REPEAT-CONTAINING PROTEIN 8"/>
    <property type="match status" value="1"/>
</dbReference>
<dbReference type="Proteomes" id="UP001459277">
    <property type="component" value="Unassembled WGS sequence"/>
</dbReference>
<evidence type="ECO:0000256" key="3">
    <source>
        <dbReference type="ARBA" id="ARBA00022490"/>
    </source>
</evidence>
<dbReference type="GO" id="GO:0043161">
    <property type="term" value="P:proteasome-mediated ubiquitin-dependent protein catabolic process"/>
    <property type="evidence" value="ECO:0007669"/>
    <property type="project" value="TreeGrafter"/>
</dbReference>
<keyword evidence="7" id="KW-1185">Reference proteome</keyword>
<sequence length="118" mass="12467">MPTPASPSASASSSHRRASWDLMVRIGSADSEIKLRALRELKNQIIGNCTKKLVFLKLGAVPAVSCALAQAQAQAQVDLLVQSAAALRSFACDFDADVRAVLDSSAFANLVALQIEDP</sequence>
<reference evidence="6 7" key="1">
    <citation type="submission" date="2024-01" db="EMBL/GenBank/DDBJ databases">
        <title>A telomere-to-telomere, gap-free genome of sweet tea (Lithocarpus litseifolius).</title>
        <authorList>
            <person name="Zhou J."/>
        </authorList>
    </citation>
    <scope>NUCLEOTIDE SEQUENCE [LARGE SCALE GENOMIC DNA]</scope>
    <source>
        <strain evidence="6">Zhou-2022a</strain>
        <tissue evidence="6">Leaf</tissue>
    </source>
</reference>
<organism evidence="6 7">
    <name type="scientific">Lithocarpus litseifolius</name>
    <dbReference type="NCBI Taxonomy" id="425828"/>
    <lineage>
        <taxon>Eukaryota</taxon>
        <taxon>Viridiplantae</taxon>
        <taxon>Streptophyta</taxon>
        <taxon>Embryophyta</taxon>
        <taxon>Tracheophyta</taxon>
        <taxon>Spermatophyta</taxon>
        <taxon>Magnoliopsida</taxon>
        <taxon>eudicotyledons</taxon>
        <taxon>Gunneridae</taxon>
        <taxon>Pentapetalae</taxon>
        <taxon>rosids</taxon>
        <taxon>fabids</taxon>
        <taxon>Fagales</taxon>
        <taxon>Fagaceae</taxon>
        <taxon>Lithocarpus</taxon>
    </lineage>
</organism>
<evidence type="ECO:0000256" key="1">
    <source>
        <dbReference type="ARBA" id="ARBA00004123"/>
    </source>
</evidence>
<dbReference type="GO" id="GO:0005737">
    <property type="term" value="C:cytoplasm"/>
    <property type="evidence" value="ECO:0007669"/>
    <property type="project" value="UniProtKB-SubCell"/>
</dbReference>
<dbReference type="AlphaFoldDB" id="A0AAW2D966"/>
<comment type="caution">
    <text evidence="6">The sequence shown here is derived from an EMBL/GenBank/DDBJ whole genome shotgun (WGS) entry which is preliminary data.</text>
</comment>
<dbReference type="Gene3D" id="1.25.10.10">
    <property type="entry name" value="Leucine-rich Repeat Variant"/>
    <property type="match status" value="1"/>
</dbReference>
<comment type="subcellular location">
    <subcellularLocation>
        <location evidence="2">Cytoplasm</location>
    </subcellularLocation>
    <subcellularLocation>
        <location evidence="1">Nucleus</location>
    </subcellularLocation>
</comment>
<dbReference type="EMBL" id="JAZDWU010000004">
    <property type="protein sequence ID" value="KAL0006407.1"/>
    <property type="molecule type" value="Genomic_DNA"/>
</dbReference>
<proteinExistence type="predicted"/>
<protein>
    <submittedName>
        <fullName evidence="6">Uncharacterized protein</fullName>
    </submittedName>
</protein>
<gene>
    <name evidence="6" type="ORF">SO802_013968</name>
</gene>
<dbReference type="GO" id="GO:0034657">
    <property type="term" value="C:GID complex"/>
    <property type="evidence" value="ECO:0007669"/>
    <property type="project" value="TreeGrafter"/>
</dbReference>
<dbReference type="GO" id="GO:0005634">
    <property type="term" value="C:nucleus"/>
    <property type="evidence" value="ECO:0007669"/>
    <property type="project" value="UniProtKB-SubCell"/>
</dbReference>
<evidence type="ECO:0000313" key="7">
    <source>
        <dbReference type="Proteomes" id="UP001459277"/>
    </source>
</evidence>
<name>A0AAW2D966_9ROSI</name>
<keyword evidence="4" id="KW-0677">Repeat</keyword>
<dbReference type="PANTHER" id="PTHR15651">
    <property type="entry name" value="ARMADILLO REPEAT-CONTAINING PROTEIN 8"/>
    <property type="match status" value="1"/>
</dbReference>
<evidence type="ECO:0000256" key="2">
    <source>
        <dbReference type="ARBA" id="ARBA00004496"/>
    </source>
</evidence>
<keyword evidence="3" id="KW-0963">Cytoplasm</keyword>
<evidence type="ECO:0000256" key="5">
    <source>
        <dbReference type="ARBA" id="ARBA00023242"/>
    </source>
</evidence>
<evidence type="ECO:0000313" key="6">
    <source>
        <dbReference type="EMBL" id="KAL0006407.1"/>
    </source>
</evidence>
<keyword evidence="5" id="KW-0539">Nucleus</keyword>
<dbReference type="InterPro" id="IPR038739">
    <property type="entry name" value="ARMC8/Vid28"/>
</dbReference>
<dbReference type="InterPro" id="IPR011989">
    <property type="entry name" value="ARM-like"/>
</dbReference>
<accession>A0AAW2D966</accession>
<evidence type="ECO:0000256" key="4">
    <source>
        <dbReference type="ARBA" id="ARBA00022737"/>
    </source>
</evidence>